<sequence length="423" mass="49500">MEIKEEFLYNIWQFKRWGSSIKLKTTQGEEIEVLSPGVLNPNAGPDFLNARLRIGGVLWAGNVEIHLRTTDWFLHRHEEDPAYQKIILHVVFQDNSAQKVGDFSTLELGNYVSKELILSYKNLNRPFDFIPCESSLPSVEAEVLETTKINMLLEKWMGKEQILQQRLDQLAGDWEQLLFEQIAYVFGLRINGEAFLQLARSLKNNQLNGLNLFQKEALIFGQAGFLQEFENEYTEALKKEYEFLQYKWNLTPLNKEIFKFFRLRPPNFPSVRMAQWAAFSDLFPQIFLSLKKNNFYEEFIEECSEIQASDFWNTHFTLGKPSLKNQPKKLSRSFIELLLINAFFPVHFLYLKSIDKNPEPLLNQLEKLPPEYNQIIKEFKALEIPISSALDTQGLLFLEKNYCQKKKCLNCKIGNHILRNHAK</sequence>
<gene>
    <name evidence="1" type="ORF">SAMEA104719789_00547</name>
</gene>
<dbReference type="RefSeq" id="WP_119059003.1">
    <property type="nucleotide sequence ID" value="NZ_UNSC01000001.1"/>
</dbReference>
<protein>
    <submittedName>
        <fullName evidence="1">Protein of uncharacterized function (DUF2851)</fullName>
    </submittedName>
</protein>
<organism evidence="1 2">
    <name type="scientific">Candidatus Ornithobacterium hominis</name>
    <dbReference type="NCBI Taxonomy" id="2497989"/>
    <lineage>
        <taxon>Bacteria</taxon>
        <taxon>Pseudomonadati</taxon>
        <taxon>Bacteroidota</taxon>
        <taxon>Flavobacteriia</taxon>
        <taxon>Flavobacteriales</taxon>
        <taxon>Weeksellaceae</taxon>
        <taxon>Ornithobacterium</taxon>
    </lineage>
</organism>
<evidence type="ECO:0000313" key="2">
    <source>
        <dbReference type="Proteomes" id="UP000262142"/>
    </source>
</evidence>
<dbReference type="Pfam" id="PF11013">
    <property type="entry name" value="DUF2851"/>
    <property type="match status" value="1"/>
</dbReference>
<dbReference type="EMBL" id="UNSC01000001">
    <property type="protein sequence ID" value="SZD71448.1"/>
    <property type="molecule type" value="Genomic_DNA"/>
</dbReference>
<proteinExistence type="predicted"/>
<evidence type="ECO:0000313" key="1">
    <source>
        <dbReference type="EMBL" id="SZD71448.1"/>
    </source>
</evidence>
<keyword evidence="2" id="KW-1185">Reference proteome</keyword>
<dbReference type="OrthoDB" id="1005072at2"/>
<dbReference type="Proteomes" id="UP000262142">
    <property type="component" value="Unassembled WGS sequence"/>
</dbReference>
<accession>A0A383TW47</accession>
<dbReference type="AlphaFoldDB" id="A0A383TW47"/>
<name>A0A383TW47_9FLAO</name>
<reference evidence="1 2" key="1">
    <citation type="submission" date="2018-09" db="EMBL/GenBank/DDBJ databases">
        <authorList>
            <consortium name="Pathogen Informatics"/>
        </authorList>
    </citation>
    <scope>NUCLEOTIDE SEQUENCE [LARGE SCALE GENOMIC DNA]</scope>
    <source>
        <strain evidence="1 2">OH-22767</strain>
    </source>
</reference>
<dbReference type="InterPro" id="IPR021272">
    <property type="entry name" value="DUF2851"/>
</dbReference>